<proteinExistence type="predicted"/>
<evidence type="ECO:0000313" key="3">
    <source>
        <dbReference type="Proteomes" id="UP000823388"/>
    </source>
</evidence>
<comment type="caution">
    <text evidence="2">The sequence shown here is derived from an EMBL/GenBank/DDBJ whole genome shotgun (WGS) entry which is preliminary data.</text>
</comment>
<feature type="chain" id="PRO_5035713088" evidence="1">
    <location>
        <begin position="31"/>
        <end position="101"/>
    </location>
</feature>
<sequence length="101" mass="11130">MRNNDCGGLVYTMVLIFAVFLVCIAWSGHATTVNSIPLGERKITLKFCTFNLCDGFKACYCCQNEKPEPLCYKTREECKAVCPTCNPTCPPSSSSLPHVAK</sequence>
<name>A0A8T0RI62_PANVG</name>
<dbReference type="EMBL" id="CM029047">
    <property type="protein sequence ID" value="KAG2585731.1"/>
    <property type="molecule type" value="Genomic_DNA"/>
</dbReference>
<keyword evidence="3" id="KW-1185">Reference proteome</keyword>
<accession>A0A8T0RI62</accession>
<dbReference type="Proteomes" id="UP000823388">
    <property type="component" value="Chromosome 6K"/>
</dbReference>
<gene>
    <name evidence="2" type="ORF">PVAP13_6KG408600</name>
</gene>
<reference evidence="2" key="1">
    <citation type="submission" date="2020-05" db="EMBL/GenBank/DDBJ databases">
        <title>WGS assembly of Panicum virgatum.</title>
        <authorList>
            <person name="Lovell J.T."/>
            <person name="Jenkins J."/>
            <person name="Shu S."/>
            <person name="Juenger T.E."/>
            <person name="Schmutz J."/>
        </authorList>
    </citation>
    <scope>NUCLEOTIDE SEQUENCE</scope>
    <source>
        <strain evidence="2">AP13</strain>
    </source>
</reference>
<protein>
    <submittedName>
        <fullName evidence="2">Uncharacterized protein</fullName>
    </submittedName>
</protein>
<dbReference type="AlphaFoldDB" id="A0A8T0RI62"/>
<feature type="signal peptide" evidence="1">
    <location>
        <begin position="1"/>
        <end position="30"/>
    </location>
</feature>
<evidence type="ECO:0000256" key="1">
    <source>
        <dbReference type="SAM" id="SignalP"/>
    </source>
</evidence>
<organism evidence="2 3">
    <name type="scientific">Panicum virgatum</name>
    <name type="common">Blackwell switchgrass</name>
    <dbReference type="NCBI Taxonomy" id="38727"/>
    <lineage>
        <taxon>Eukaryota</taxon>
        <taxon>Viridiplantae</taxon>
        <taxon>Streptophyta</taxon>
        <taxon>Embryophyta</taxon>
        <taxon>Tracheophyta</taxon>
        <taxon>Spermatophyta</taxon>
        <taxon>Magnoliopsida</taxon>
        <taxon>Liliopsida</taxon>
        <taxon>Poales</taxon>
        <taxon>Poaceae</taxon>
        <taxon>PACMAD clade</taxon>
        <taxon>Panicoideae</taxon>
        <taxon>Panicodae</taxon>
        <taxon>Paniceae</taxon>
        <taxon>Panicinae</taxon>
        <taxon>Panicum</taxon>
        <taxon>Panicum sect. Hiantes</taxon>
    </lineage>
</organism>
<evidence type="ECO:0000313" key="2">
    <source>
        <dbReference type="EMBL" id="KAG2585731.1"/>
    </source>
</evidence>
<keyword evidence="1" id="KW-0732">Signal</keyword>